<dbReference type="EnsemblBacteria" id="ACO76795">
    <property type="protein sequence ID" value="ACO76795"/>
    <property type="gene ID" value="Avin_05420"/>
</dbReference>
<protein>
    <submittedName>
        <fullName evidence="1">Uncharacterized protein</fullName>
    </submittedName>
</protein>
<accession>C1DKD2</accession>
<organism evidence="1 2">
    <name type="scientific">Azotobacter vinelandii (strain DJ / ATCC BAA-1303)</name>
    <dbReference type="NCBI Taxonomy" id="322710"/>
    <lineage>
        <taxon>Bacteria</taxon>
        <taxon>Pseudomonadati</taxon>
        <taxon>Pseudomonadota</taxon>
        <taxon>Gammaproteobacteria</taxon>
        <taxon>Pseudomonadales</taxon>
        <taxon>Pseudomonadaceae</taxon>
        <taxon>Azotobacter</taxon>
    </lineage>
</organism>
<dbReference type="STRING" id="322710.Avin_05420"/>
<dbReference type="Proteomes" id="UP000002424">
    <property type="component" value="Chromosome"/>
</dbReference>
<keyword evidence="2" id="KW-1185">Reference proteome</keyword>
<dbReference type="EMBL" id="CP001157">
    <property type="protein sequence ID" value="ACO76795.1"/>
    <property type="molecule type" value="Genomic_DNA"/>
</dbReference>
<reference evidence="1 2" key="1">
    <citation type="journal article" date="2009" name="J. Bacteriol.">
        <title>Genome sequence of Azotobacter vinelandii, an obligate aerobe specialized to support diverse anaerobic metabolic processes.</title>
        <authorList>
            <person name="Setubal J.C."/>
            <person name="dos Santos P."/>
            <person name="Goldman B.S."/>
            <person name="Ertesvag H."/>
            <person name="Espin G."/>
            <person name="Rubio L.M."/>
            <person name="Valla S."/>
            <person name="Almeida N.F."/>
            <person name="Balasubramanian D."/>
            <person name="Cromes L."/>
            <person name="Curatti L."/>
            <person name="Du Z."/>
            <person name="Godsy E."/>
            <person name="Goodner B."/>
            <person name="Hellner-Burris K."/>
            <person name="Hernandez J.A."/>
            <person name="Houmiel K."/>
            <person name="Imperial J."/>
            <person name="Kennedy C."/>
            <person name="Larson T.J."/>
            <person name="Latreille P."/>
            <person name="Ligon L.S."/>
            <person name="Lu J."/>
            <person name="Maerk M."/>
            <person name="Miller N.M."/>
            <person name="Norton S."/>
            <person name="O'Carroll I.P."/>
            <person name="Paulsen I."/>
            <person name="Raulfs E.C."/>
            <person name="Roemer R."/>
            <person name="Rosser J."/>
            <person name="Segura D."/>
            <person name="Slater S."/>
            <person name="Stricklin S.L."/>
            <person name="Studholme D.J."/>
            <person name="Sun J."/>
            <person name="Viana C.J."/>
            <person name="Wallin E."/>
            <person name="Wang B."/>
            <person name="Wheeler C."/>
            <person name="Zhu H."/>
            <person name="Dean D.R."/>
            <person name="Dixon R."/>
            <person name="Wood D."/>
        </authorList>
    </citation>
    <scope>NUCLEOTIDE SEQUENCE [LARGE SCALE GENOMIC DNA]</scope>
    <source>
        <strain evidence="2">DJ / ATCC BAA-1303</strain>
    </source>
</reference>
<dbReference type="KEGG" id="avn:Avin_05420"/>
<gene>
    <name evidence="1" type="ordered locus">Avin_05420</name>
</gene>
<evidence type="ECO:0000313" key="1">
    <source>
        <dbReference type="EMBL" id="ACO76795.1"/>
    </source>
</evidence>
<name>C1DKD2_AZOVD</name>
<dbReference type="AlphaFoldDB" id="C1DKD2"/>
<sequence length="70" mass="7834">MRTRPGIDPRQTGAPLLRLLDAPTDRRFADVDAACAMTDRGQGCRLEQADVSGTENAHIHVWRASSRWMQ</sequence>
<proteinExistence type="predicted"/>
<dbReference type="HOGENOM" id="CLU_2749082_0_0_6"/>
<evidence type="ECO:0000313" key="2">
    <source>
        <dbReference type="Proteomes" id="UP000002424"/>
    </source>
</evidence>